<evidence type="ECO:0000313" key="3">
    <source>
        <dbReference type="Proteomes" id="UP000319160"/>
    </source>
</evidence>
<dbReference type="Proteomes" id="UP000319160">
    <property type="component" value="Unassembled WGS sequence"/>
</dbReference>
<dbReference type="OrthoDB" id="5290015at2759"/>
<reference evidence="3" key="1">
    <citation type="submission" date="2019-06" db="EMBL/GenBank/DDBJ databases">
        <title>Draft genome sequence of the griseofulvin-producing fungus Xylaria cubensis strain G536.</title>
        <authorList>
            <person name="Mead M.E."/>
            <person name="Raja H.A."/>
            <person name="Steenwyk J.L."/>
            <person name="Knowles S.L."/>
            <person name="Oberlies N.H."/>
            <person name="Rokas A."/>
        </authorList>
    </citation>
    <scope>NUCLEOTIDE SEQUENCE [LARGE SCALE GENOMIC DNA]</scope>
    <source>
        <strain evidence="3">G536</strain>
    </source>
</reference>
<comment type="caution">
    <text evidence="2">The sequence shown here is derived from an EMBL/GenBank/DDBJ whole genome shotgun (WGS) entry which is preliminary data.</text>
</comment>
<dbReference type="EMBL" id="VFLP01000008">
    <property type="protein sequence ID" value="TRX96797.1"/>
    <property type="molecule type" value="Genomic_DNA"/>
</dbReference>
<organism evidence="2 3">
    <name type="scientific">Xylaria flabelliformis</name>
    <dbReference type="NCBI Taxonomy" id="2512241"/>
    <lineage>
        <taxon>Eukaryota</taxon>
        <taxon>Fungi</taxon>
        <taxon>Dikarya</taxon>
        <taxon>Ascomycota</taxon>
        <taxon>Pezizomycotina</taxon>
        <taxon>Sordariomycetes</taxon>
        <taxon>Xylariomycetidae</taxon>
        <taxon>Xylariales</taxon>
        <taxon>Xylariaceae</taxon>
        <taxon>Xylaria</taxon>
    </lineage>
</organism>
<gene>
    <name evidence="2" type="ORF">FHL15_002103</name>
</gene>
<proteinExistence type="predicted"/>
<feature type="region of interest" description="Disordered" evidence="1">
    <location>
        <begin position="292"/>
        <end position="315"/>
    </location>
</feature>
<feature type="compositionally biased region" description="Polar residues" evidence="1">
    <location>
        <begin position="303"/>
        <end position="312"/>
    </location>
</feature>
<evidence type="ECO:0000256" key="1">
    <source>
        <dbReference type="SAM" id="MobiDB-lite"/>
    </source>
</evidence>
<keyword evidence="3" id="KW-1185">Reference proteome</keyword>
<protein>
    <submittedName>
        <fullName evidence="2">Uncharacterized protein</fullName>
    </submittedName>
</protein>
<sequence length="358" mass="40353">MPGPYNSYSAGVTPPDGPYHVRVNGLHGFSLAARREDGYVPVPPNDEMFTSLAVAVNIGLEMLETPAGRTALRRLGHVLVQARAQRSDSALEPFTGDLNRMEEYVDHFLERVRGDYPRVTLKRFPGGVLASTDPLMPTSHLRNFRPKQAAGFAYNLEKVESMVIAYNAYTRTARGSKASTFYLERWQNFLFILACATAHEMTHLFTLYLSLYADWPPTPKDITYHGYSQGQGGESGRWLEGVLYGGSLELYNERMEGPEQPGRPYILDRRNYYHRVDPRAVVEFVTDPRRKAETRDDLRRQGLRNTGSTSETAMPAPQTIRAMQSLSAIRKLRGYSIHIDALRQRPSRASLPLRVTAA</sequence>
<name>A0A553I9D0_9PEZI</name>
<dbReference type="AlphaFoldDB" id="A0A553I9D0"/>
<accession>A0A553I9D0</accession>
<evidence type="ECO:0000313" key="2">
    <source>
        <dbReference type="EMBL" id="TRX96797.1"/>
    </source>
</evidence>